<evidence type="ECO:0000313" key="2">
    <source>
        <dbReference type="EMBL" id="CAI4212933.1"/>
    </source>
</evidence>
<dbReference type="AlphaFoldDB" id="A0A9P1GZ51"/>
<gene>
    <name evidence="2" type="ORF">PPNO1_LOCUS2683</name>
</gene>
<dbReference type="EMBL" id="CALLCH030000006">
    <property type="protein sequence ID" value="CAI4212933.1"/>
    <property type="molecule type" value="Genomic_DNA"/>
</dbReference>
<organism evidence="2 3">
    <name type="scientific">Parascedosporium putredinis</name>
    <dbReference type="NCBI Taxonomy" id="1442378"/>
    <lineage>
        <taxon>Eukaryota</taxon>
        <taxon>Fungi</taxon>
        <taxon>Dikarya</taxon>
        <taxon>Ascomycota</taxon>
        <taxon>Pezizomycotina</taxon>
        <taxon>Sordariomycetes</taxon>
        <taxon>Hypocreomycetidae</taxon>
        <taxon>Microascales</taxon>
        <taxon>Microascaceae</taxon>
        <taxon>Parascedosporium</taxon>
    </lineage>
</organism>
<protein>
    <recommendedName>
        <fullName evidence="4">Protein kinase domain-containing protein</fullName>
    </recommendedName>
</protein>
<proteinExistence type="predicted"/>
<sequence length="266" mass="30396">MVFPSSESGEVDPHDEGSISVRRPFQVPSRDLVQENNRTSGFCMLPDGGTRAVVFEWVPALVDNFHLTLTRIKEELPNTSNEGQVQPYTPKTLNILGYVEETDQRIALVDLVHQVRLLRTEFHMSHAALRMGSFVFIPRDTPIVEFPIGVTAPYILDWGGYARPSIYQHPGFDGSKQAWYYDAWSVVVIISEVLKWELVQLPKSRNLNAFAALKNKIKTNLQKPNECIHAALFRYAFAFLDQRHDTLARMTVPEIETFYDTICRLI</sequence>
<dbReference type="Proteomes" id="UP000838763">
    <property type="component" value="Unassembled WGS sequence"/>
</dbReference>
<accession>A0A9P1GZ51</accession>
<keyword evidence="3" id="KW-1185">Reference proteome</keyword>
<dbReference type="OrthoDB" id="1911848at2759"/>
<feature type="region of interest" description="Disordered" evidence="1">
    <location>
        <begin position="1"/>
        <end position="22"/>
    </location>
</feature>
<comment type="caution">
    <text evidence="2">The sequence shown here is derived from an EMBL/GenBank/DDBJ whole genome shotgun (WGS) entry which is preliminary data.</text>
</comment>
<reference evidence="2" key="1">
    <citation type="submission" date="2022-11" db="EMBL/GenBank/DDBJ databases">
        <authorList>
            <person name="Scott C."/>
            <person name="Bruce N."/>
        </authorList>
    </citation>
    <scope>NUCLEOTIDE SEQUENCE</scope>
</reference>
<name>A0A9P1GZ51_9PEZI</name>
<evidence type="ECO:0000313" key="3">
    <source>
        <dbReference type="Proteomes" id="UP000838763"/>
    </source>
</evidence>
<evidence type="ECO:0008006" key="4">
    <source>
        <dbReference type="Google" id="ProtNLM"/>
    </source>
</evidence>
<evidence type="ECO:0000256" key="1">
    <source>
        <dbReference type="SAM" id="MobiDB-lite"/>
    </source>
</evidence>